<comment type="caution">
    <text evidence="2">The sequence shown here is derived from an EMBL/GenBank/DDBJ whole genome shotgun (WGS) entry which is preliminary data.</text>
</comment>
<feature type="compositionally biased region" description="Basic and acidic residues" evidence="1">
    <location>
        <begin position="167"/>
        <end position="180"/>
    </location>
</feature>
<feature type="region of interest" description="Disordered" evidence="1">
    <location>
        <begin position="154"/>
        <end position="188"/>
    </location>
</feature>
<organism evidence="2 3">
    <name type="scientific">Knufia fluminis</name>
    <dbReference type="NCBI Taxonomy" id="191047"/>
    <lineage>
        <taxon>Eukaryota</taxon>
        <taxon>Fungi</taxon>
        <taxon>Dikarya</taxon>
        <taxon>Ascomycota</taxon>
        <taxon>Pezizomycotina</taxon>
        <taxon>Eurotiomycetes</taxon>
        <taxon>Chaetothyriomycetidae</taxon>
        <taxon>Chaetothyriales</taxon>
        <taxon>Trichomeriaceae</taxon>
        <taxon>Knufia</taxon>
    </lineage>
</organism>
<evidence type="ECO:0000313" key="2">
    <source>
        <dbReference type="EMBL" id="KAK5948268.1"/>
    </source>
</evidence>
<gene>
    <name evidence="2" type="ORF">OHC33_010702</name>
</gene>
<dbReference type="AlphaFoldDB" id="A0AAN8EMW5"/>
<evidence type="ECO:0000256" key="1">
    <source>
        <dbReference type="SAM" id="MobiDB-lite"/>
    </source>
</evidence>
<dbReference type="EMBL" id="JAKLMC020000050">
    <property type="protein sequence ID" value="KAK5948268.1"/>
    <property type="molecule type" value="Genomic_DNA"/>
</dbReference>
<sequence>MPSLKAGEQVFCRTMFCRDEELSRPTPTRNKEQLARIKSLEAAIRDIFNPELSIPSVVTDSELDHGEKLKDQYLALKAIRDAKIALLEKHAKGFIEGQFTGNQKEQKVDSMRTLLQDCQRLDACMDEIKQDLPRVLLLHNLAVLISIVPEGAEEVKPMSTGPSMTQDQKKDVDASDDPSKDCTSVRTI</sequence>
<protein>
    <submittedName>
        <fullName evidence="2">Uncharacterized protein</fullName>
    </submittedName>
</protein>
<name>A0AAN8EMW5_9EURO</name>
<dbReference type="Proteomes" id="UP001316803">
    <property type="component" value="Unassembled WGS sequence"/>
</dbReference>
<accession>A0AAN8EMW5</accession>
<keyword evidence="3" id="KW-1185">Reference proteome</keyword>
<reference evidence="2 3" key="1">
    <citation type="submission" date="2022-12" db="EMBL/GenBank/DDBJ databases">
        <title>Genomic features and morphological characterization of a novel Knufia sp. strain isolated from spacecraft assembly facility.</title>
        <authorList>
            <person name="Teixeira M."/>
            <person name="Chander A.M."/>
            <person name="Stajich J.E."/>
            <person name="Venkateswaran K."/>
        </authorList>
    </citation>
    <scope>NUCLEOTIDE SEQUENCE [LARGE SCALE GENOMIC DNA]</scope>
    <source>
        <strain evidence="2 3">FJI-L2-BK-P2</strain>
    </source>
</reference>
<proteinExistence type="predicted"/>
<evidence type="ECO:0000313" key="3">
    <source>
        <dbReference type="Proteomes" id="UP001316803"/>
    </source>
</evidence>